<sequence length="476" mass="50494">MAERYQDRPFPADDDYRGGQNTAAKGEGDPLAELARLIGQTDPFSNFARTNQPAQQPVEPEHDPLRDEFRLPPQSPEPDYEAPVAPLPSWMQNRRDTAFRQEPAMSAHPAQRYATPQPAAEPDYRDQQLYAEVTAAQPADPSRYDDALYGAVEPSQGYLHPQQEAYSDQPYDYSDGYAEQASEPPRRRSGMLTIAAVLALGVIGTAGAYGYRTYVGSPRSGEPPVIKADTAPIKVVPPSAADAGKPIQDRLAAGNTVETLISREEQPQDPSKAMPRVVLPPLAQNSSPPSAASVAPAGKQLSANSTGALGEEPRKIKTLSVRPDQADPSAAPNGRPATKPAVTAPAATRTPPAPVANANASTANAPLSLSPQSQPAEPRARVASTQPTEQPATSGGYVVQVSSQRSEADAKASYRALQSKFGSVLGSHPPLIKRADLGDKGVYYRAMVGPFGSPDEASQFCGSLKSAGGQCVVQRN</sequence>
<keyword evidence="2" id="KW-0472">Membrane</keyword>
<feature type="region of interest" description="Disordered" evidence="1">
    <location>
        <begin position="254"/>
        <end position="397"/>
    </location>
</feature>
<dbReference type="RefSeq" id="WP_184258150.1">
    <property type="nucleotide sequence ID" value="NZ_JACHIH010000015.1"/>
</dbReference>
<dbReference type="GO" id="GO:0042834">
    <property type="term" value="F:peptidoglycan binding"/>
    <property type="evidence" value="ECO:0007669"/>
    <property type="project" value="InterPro"/>
</dbReference>
<feature type="compositionally biased region" description="Polar residues" evidence="1">
    <location>
        <begin position="42"/>
        <end position="55"/>
    </location>
</feature>
<evidence type="ECO:0000256" key="2">
    <source>
        <dbReference type="SAM" id="Phobius"/>
    </source>
</evidence>
<name>A0A7W8DZ14_9BRAD</name>
<protein>
    <recommendedName>
        <fullName evidence="3">SPOR domain-containing protein</fullName>
    </recommendedName>
</protein>
<dbReference type="Proteomes" id="UP000542353">
    <property type="component" value="Unassembled WGS sequence"/>
</dbReference>
<feature type="domain" description="SPOR" evidence="3">
    <location>
        <begin position="391"/>
        <end position="476"/>
    </location>
</feature>
<gene>
    <name evidence="4" type="ORF">HNR60_002641</name>
</gene>
<feature type="transmembrane region" description="Helical" evidence="2">
    <location>
        <begin position="190"/>
        <end position="211"/>
    </location>
</feature>
<evidence type="ECO:0000259" key="3">
    <source>
        <dbReference type="PROSITE" id="PS51724"/>
    </source>
</evidence>
<keyword evidence="2" id="KW-0812">Transmembrane</keyword>
<feature type="region of interest" description="Disordered" evidence="1">
    <location>
        <begin position="1"/>
        <end position="187"/>
    </location>
</feature>
<dbReference type="InterPro" id="IPR036680">
    <property type="entry name" value="SPOR-like_sf"/>
</dbReference>
<keyword evidence="2" id="KW-1133">Transmembrane helix</keyword>
<dbReference type="AlphaFoldDB" id="A0A7W8DZ14"/>
<evidence type="ECO:0000313" key="4">
    <source>
        <dbReference type="EMBL" id="MBB5047884.1"/>
    </source>
</evidence>
<accession>A0A7W8DZ14</accession>
<comment type="caution">
    <text evidence="4">The sequence shown here is derived from an EMBL/GenBank/DDBJ whole genome shotgun (WGS) entry which is preliminary data.</text>
</comment>
<feature type="compositionally biased region" description="Low complexity" evidence="1">
    <location>
        <begin position="335"/>
        <end position="371"/>
    </location>
</feature>
<organism evidence="4 5">
    <name type="scientific">Rhodopseudomonas rhenobacensis</name>
    <dbReference type="NCBI Taxonomy" id="87461"/>
    <lineage>
        <taxon>Bacteria</taxon>
        <taxon>Pseudomonadati</taxon>
        <taxon>Pseudomonadota</taxon>
        <taxon>Alphaproteobacteria</taxon>
        <taxon>Hyphomicrobiales</taxon>
        <taxon>Nitrobacteraceae</taxon>
        <taxon>Rhodopseudomonas</taxon>
    </lineage>
</organism>
<reference evidence="4 5" key="1">
    <citation type="submission" date="2020-08" db="EMBL/GenBank/DDBJ databases">
        <title>Genomic Encyclopedia of Type Strains, Phase IV (KMG-IV): sequencing the most valuable type-strain genomes for metagenomic binning, comparative biology and taxonomic classification.</title>
        <authorList>
            <person name="Goeker M."/>
        </authorList>
    </citation>
    <scope>NUCLEOTIDE SEQUENCE [LARGE SCALE GENOMIC DNA]</scope>
    <source>
        <strain evidence="4 5">DSM 12706</strain>
    </source>
</reference>
<evidence type="ECO:0000313" key="5">
    <source>
        <dbReference type="Proteomes" id="UP000542353"/>
    </source>
</evidence>
<dbReference type="InterPro" id="IPR007730">
    <property type="entry name" value="SPOR-like_dom"/>
</dbReference>
<dbReference type="EMBL" id="JACHIH010000015">
    <property type="protein sequence ID" value="MBB5047884.1"/>
    <property type="molecule type" value="Genomic_DNA"/>
</dbReference>
<feature type="compositionally biased region" description="Low complexity" evidence="1">
    <location>
        <begin position="280"/>
        <end position="297"/>
    </location>
</feature>
<dbReference type="Pfam" id="PF05036">
    <property type="entry name" value="SPOR"/>
    <property type="match status" value="1"/>
</dbReference>
<feature type="compositionally biased region" description="Basic and acidic residues" evidence="1">
    <location>
        <begin position="1"/>
        <end position="17"/>
    </location>
</feature>
<feature type="compositionally biased region" description="Polar residues" evidence="1">
    <location>
        <begin position="383"/>
        <end position="393"/>
    </location>
</feature>
<keyword evidence="5" id="KW-1185">Reference proteome</keyword>
<dbReference type="PROSITE" id="PS51724">
    <property type="entry name" value="SPOR"/>
    <property type="match status" value="1"/>
</dbReference>
<dbReference type="Gene3D" id="3.30.70.1070">
    <property type="entry name" value="Sporulation related repeat"/>
    <property type="match status" value="1"/>
</dbReference>
<evidence type="ECO:0000256" key="1">
    <source>
        <dbReference type="SAM" id="MobiDB-lite"/>
    </source>
</evidence>
<dbReference type="SUPFAM" id="SSF110997">
    <property type="entry name" value="Sporulation related repeat"/>
    <property type="match status" value="1"/>
</dbReference>
<feature type="compositionally biased region" description="Basic and acidic residues" evidence="1">
    <location>
        <begin position="59"/>
        <end position="70"/>
    </location>
</feature>
<proteinExistence type="predicted"/>